<accession>H8KTT0</accession>
<evidence type="ECO:0000313" key="2">
    <source>
        <dbReference type="Proteomes" id="UP000007590"/>
    </source>
</evidence>
<dbReference type="EMBL" id="CP003349">
    <property type="protein sequence ID" value="AFD06655.1"/>
    <property type="molecule type" value="Genomic_DNA"/>
</dbReference>
<dbReference type="AlphaFoldDB" id="H8KTT0"/>
<dbReference type="NCBIfam" id="TIGR03696">
    <property type="entry name" value="Rhs_assc_core"/>
    <property type="match status" value="1"/>
</dbReference>
<gene>
    <name evidence="1" type="ordered locus">Solca_1587</name>
</gene>
<name>H8KTT0_SOLCM</name>
<proteinExistence type="predicted"/>
<dbReference type="InterPro" id="IPR050708">
    <property type="entry name" value="T6SS_VgrG/RHS"/>
</dbReference>
<dbReference type="eggNOG" id="COG3209">
    <property type="taxonomic scope" value="Bacteria"/>
</dbReference>
<dbReference type="HOGENOM" id="CLU_818609_0_0_10"/>
<dbReference type="Gene3D" id="2.180.10.10">
    <property type="entry name" value="RHS repeat-associated core"/>
    <property type="match status" value="1"/>
</dbReference>
<dbReference type="PANTHER" id="PTHR32305">
    <property type="match status" value="1"/>
</dbReference>
<dbReference type="PANTHER" id="PTHR32305:SF15">
    <property type="entry name" value="PROTEIN RHSA-RELATED"/>
    <property type="match status" value="1"/>
</dbReference>
<sequence>MISDKSNLSDHLGNALVSVDKDPSTGAARVIQEDEYYAFGLRKGITSSSGNRYLYNGKELQESLGQYDYGARFYDPTLGRWNVPDPLAELSFSLTPYRYCYNNPIGFIDPFGLWEETAGGYTTKDRKDIERFMLYIETEKTILKNDPTTSQMDDFIKDEMSTNGRGKLSNGSTLLSEVKMIGYTNKETGYTRWYKDQESFSNMRHEVQGSLTPEALDPRTLGHNILWTSYAGGNNPKKYNGDDDFSYIPANPIELSAIKHDLAYDRLQIKGSGGLFNDKRAIPADWTFVLENLLHSINIGIDPINRFRAGVVGVGLGLGALPKTIEYYMPVMVSPPIKL</sequence>
<keyword evidence="2" id="KW-1185">Reference proteome</keyword>
<protein>
    <submittedName>
        <fullName evidence="1">RHS repeat-associated core domain protein</fullName>
    </submittedName>
</protein>
<dbReference type="KEGG" id="scn:Solca_1587"/>
<evidence type="ECO:0000313" key="1">
    <source>
        <dbReference type="EMBL" id="AFD06655.1"/>
    </source>
</evidence>
<reference evidence="1" key="1">
    <citation type="submission" date="2012-02" db="EMBL/GenBank/DDBJ databases">
        <title>The complete genome of Solitalea canadensis DSM 3403.</title>
        <authorList>
            <consortium name="US DOE Joint Genome Institute (JGI-PGF)"/>
            <person name="Lucas S."/>
            <person name="Copeland A."/>
            <person name="Lapidus A."/>
            <person name="Glavina del Rio T."/>
            <person name="Dalin E."/>
            <person name="Tice H."/>
            <person name="Bruce D."/>
            <person name="Goodwin L."/>
            <person name="Pitluck S."/>
            <person name="Peters L."/>
            <person name="Ovchinnikova G."/>
            <person name="Lu M."/>
            <person name="Kyrpides N."/>
            <person name="Mavromatis K."/>
            <person name="Ivanova N."/>
            <person name="Brettin T."/>
            <person name="Detter J.C."/>
            <person name="Han C."/>
            <person name="Larimer F."/>
            <person name="Land M."/>
            <person name="Hauser L."/>
            <person name="Markowitz V."/>
            <person name="Cheng J.-F."/>
            <person name="Hugenholtz P."/>
            <person name="Woyke T."/>
            <person name="Wu D."/>
            <person name="Spring S."/>
            <person name="Schroeder M."/>
            <person name="Kopitz M."/>
            <person name="Brambilla E."/>
            <person name="Klenk H.-P."/>
            <person name="Eisen J.A."/>
        </authorList>
    </citation>
    <scope>NUCLEOTIDE SEQUENCE</scope>
    <source>
        <strain evidence="1">DSM 3403</strain>
    </source>
</reference>
<organism evidence="1 2">
    <name type="scientific">Solitalea canadensis (strain ATCC 29591 / DSM 3403 / JCM 21819 / LMG 8368 / NBRC 15130 / NCIMB 12057 / USAM 9D)</name>
    <name type="common">Flexibacter canadensis</name>
    <dbReference type="NCBI Taxonomy" id="929556"/>
    <lineage>
        <taxon>Bacteria</taxon>
        <taxon>Pseudomonadati</taxon>
        <taxon>Bacteroidota</taxon>
        <taxon>Sphingobacteriia</taxon>
        <taxon>Sphingobacteriales</taxon>
        <taxon>Sphingobacteriaceae</taxon>
        <taxon>Solitalea</taxon>
    </lineage>
</organism>
<dbReference type="InterPro" id="IPR022385">
    <property type="entry name" value="Rhs_assc_core"/>
</dbReference>
<dbReference type="Proteomes" id="UP000007590">
    <property type="component" value="Chromosome"/>
</dbReference>
<dbReference type="STRING" id="929556.Solca_1587"/>